<evidence type="ECO:0000313" key="2">
    <source>
        <dbReference type="Proteomes" id="UP001597479"/>
    </source>
</evidence>
<protein>
    <submittedName>
        <fullName evidence="1">Uncharacterized protein</fullName>
    </submittedName>
</protein>
<reference evidence="2" key="1">
    <citation type="journal article" date="2019" name="Int. J. Syst. Evol. Microbiol.">
        <title>The Global Catalogue of Microorganisms (GCM) 10K type strain sequencing project: providing services to taxonomists for standard genome sequencing and annotation.</title>
        <authorList>
            <consortium name="The Broad Institute Genomics Platform"/>
            <consortium name="The Broad Institute Genome Sequencing Center for Infectious Disease"/>
            <person name="Wu L."/>
            <person name="Ma J."/>
        </authorList>
    </citation>
    <scope>NUCLEOTIDE SEQUENCE [LARGE SCALE GENOMIC DNA]</scope>
    <source>
        <strain evidence="2">CCM 7044</strain>
    </source>
</reference>
<name>A0ABW5VQD4_9MICO</name>
<dbReference type="EMBL" id="JBHUOG010000001">
    <property type="protein sequence ID" value="MFD2792590.1"/>
    <property type="molecule type" value="Genomic_DNA"/>
</dbReference>
<accession>A0ABW5VQD4</accession>
<organism evidence="1 2">
    <name type="scientific">Promicromonospora vindobonensis</name>
    <dbReference type="NCBI Taxonomy" id="195748"/>
    <lineage>
        <taxon>Bacteria</taxon>
        <taxon>Bacillati</taxon>
        <taxon>Actinomycetota</taxon>
        <taxon>Actinomycetes</taxon>
        <taxon>Micrococcales</taxon>
        <taxon>Promicromonosporaceae</taxon>
        <taxon>Promicromonospora</taxon>
    </lineage>
</organism>
<sequence length="285" mass="30729">MTSPSATLAMILRGRQAVSRIAVVTAYTASPRAVTCQFETDGEEFQPIMLSSAPAPVVGERALLIPSDAGWVFASTITTPAVSNPYLETYLNIYNNWRRAHRADDSWFSQDHGYYATGSFTTGQSFEQGHLPNQSGAVGVDAPRIYYDAGAIINHQAPATLDDLAADGATVHLVDMQIRRNAGGPDLVNPVMYGHSYNNGTPPPDEAAHVWAPGFGPIRLPALGRHETARYVIPESWVTALAAGTIQGIGFWADTTSDAMFSDRSYGGELVAELNLKLRIVYSTP</sequence>
<dbReference type="Proteomes" id="UP001597479">
    <property type="component" value="Unassembled WGS sequence"/>
</dbReference>
<evidence type="ECO:0000313" key="1">
    <source>
        <dbReference type="EMBL" id="MFD2792590.1"/>
    </source>
</evidence>
<proteinExistence type="predicted"/>
<gene>
    <name evidence="1" type="ORF">ACFS27_03415</name>
</gene>
<comment type="caution">
    <text evidence="1">The sequence shown here is derived from an EMBL/GenBank/DDBJ whole genome shotgun (WGS) entry which is preliminary data.</text>
</comment>
<dbReference type="RefSeq" id="WP_377180361.1">
    <property type="nucleotide sequence ID" value="NZ_JBHUOG010000001.1"/>
</dbReference>
<keyword evidence="2" id="KW-1185">Reference proteome</keyword>